<dbReference type="RefSeq" id="WP_245948349.1">
    <property type="nucleotide sequence ID" value="NZ_QQAY01000001.1"/>
</dbReference>
<evidence type="ECO:0008006" key="4">
    <source>
        <dbReference type="Google" id="ProtNLM"/>
    </source>
</evidence>
<proteinExistence type="predicted"/>
<accession>A0A370GVV4</accession>
<sequence>MTQRTFQIEHEWCMIHCPEKPNGFAVMILGDQQHFVEENQSFWTQNIGRAKMIEELTSNGYTVFYSNLYGKNWGSTKAAELAQTLYHLIMKQEILNEKIHVIAEGMGALAAIELITMMKGEIRSVSLISPCLSLKKHVEQEKEKKFFYKRIVQELINSHEINENQIEELLKTQEGNLEKLAEAIFPMVIIKFVERSRYDGQQELINQTIQKRKDAGLPISFHYLLPEKRTLIPRKMLKEFHHSELDL</sequence>
<organism evidence="2 3">
    <name type="scientific">Falsibacillus pallidus</name>
    <dbReference type="NCBI Taxonomy" id="493781"/>
    <lineage>
        <taxon>Bacteria</taxon>
        <taxon>Bacillati</taxon>
        <taxon>Bacillota</taxon>
        <taxon>Bacilli</taxon>
        <taxon>Bacillales</taxon>
        <taxon>Bacillaceae</taxon>
        <taxon>Falsibacillus</taxon>
    </lineage>
</organism>
<dbReference type="Gene3D" id="3.40.50.1820">
    <property type="entry name" value="alpha/beta hydrolase"/>
    <property type="match status" value="1"/>
</dbReference>
<evidence type="ECO:0000256" key="1">
    <source>
        <dbReference type="SAM" id="Coils"/>
    </source>
</evidence>
<evidence type="ECO:0000313" key="2">
    <source>
        <dbReference type="EMBL" id="RDI47787.1"/>
    </source>
</evidence>
<dbReference type="SUPFAM" id="SSF53474">
    <property type="entry name" value="alpha/beta-Hydrolases"/>
    <property type="match status" value="1"/>
</dbReference>
<protein>
    <recommendedName>
        <fullName evidence="4">Hydrolase</fullName>
    </recommendedName>
</protein>
<dbReference type="InterPro" id="IPR029058">
    <property type="entry name" value="AB_hydrolase_fold"/>
</dbReference>
<gene>
    <name evidence="2" type="ORF">DFR59_101452</name>
</gene>
<dbReference type="EMBL" id="QQAY01000001">
    <property type="protein sequence ID" value="RDI47787.1"/>
    <property type="molecule type" value="Genomic_DNA"/>
</dbReference>
<evidence type="ECO:0000313" key="3">
    <source>
        <dbReference type="Proteomes" id="UP000255326"/>
    </source>
</evidence>
<feature type="coiled-coil region" evidence="1">
    <location>
        <begin position="152"/>
        <end position="183"/>
    </location>
</feature>
<dbReference type="AlphaFoldDB" id="A0A370GVV4"/>
<name>A0A370GVV4_9BACI</name>
<keyword evidence="3" id="KW-1185">Reference proteome</keyword>
<comment type="caution">
    <text evidence="2">The sequence shown here is derived from an EMBL/GenBank/DDBJ whole genome shotgun (WGS) entry which is preliminary data.</text>
</comment>
<keyword evidence="1" id="KW-0175">Coiled coil</keyword>
<dbReference type="Proteomes" id="UP000255326">
    <property type="component" value="Unassembled WGS sequence"/>
</dbReference>
<reference evidence="2 3" key="1">
    <citation type="submission" date="2018-07" db="EMBL/GenBank/DDBJ databases">
        <title>Genomic Encyclopedia of Type Strains, Phase IV (KMG-IV): sequencing the most valuable type-strain genomes for metagenomic binning, comparative biology and taxonomic classification.</title>
        <authorList>
            <person name="Goeker M."/>
        </authorList>
    </citation>
    <scope>NUCLEOTIDE SEQUENCE [LARGE SCALE GENOMIC DNA]</scope>
    <source>
        <strain evidence="2 3">DSM 25281</strain>
    </source>
</reference>